<keyword evidence="1" id="KW-0732">Signal</keyword>
<dbReference type="RefSeq" id="WP_128465282.1">
    <property type="nucleotide sequence ID" value="NZ_CP035108.1"/>
</dbReference>
<reference evidence="3 4" key="1">
    <citation type="submission" date="2019-01" db="EMBL/GenBank/DDBJ databases">
        <title>Geovibrio thiophilus DSM 11263, complete genome.</title>
        <authorList>
            <person name="Spring S."/>
            <person name="Bunk B."/>
            <person name="Sproer C."/>
        </authorList>
    </citation>
    <scope>NUCLEOTIDE SEQUENCE [LARGE SCALE GENOMIC DNA]</scope>
    <source>
        <strain evidence="3 4">DSM 11263</strain>
    </source>
</reference>
<feature type="signal peptide" evidence="1">
    <location>
        <begin position="1"/>
        <end position="19"/>
    </location>
</feature>
<organism evidence="3 4">
    <name type="scientific">Geovibrio thiophilus</name>
    <dbReference type="NCBI Taxonomy" id="139438"/>
    <lineage>
        <taxon>Bacteria</taxon>
        <taxon>Pseudomonadati</taxon>
        <taxon>Deferribacterota</taxon>
        <taxon>Deferribacteres</taxon>
        <taxon>Deferribacterales</taxon>
        <taxon>Geovibrionaceae</taxon>
        <taxon>Geovibrio</taxon>
    </lineage>
</organism>
<evidence type="ECO:0000313" key="4">
    <source>
        <dbReference type="Proteomes" id="UP000287502"/>
    </source>
</evidence>
<dbReference type="Pfam" id="PF04773">
    <property type="entry name" value="FecR"/>
    <property type="match status" value="1"/>
</dbReference>
<feature type="chain" id="PRO_5018622076" description="FecR protein domain-containing protein" evidence="1">
    <location>
        <begin position="20"/>
        <end position="261"/>
    </location>
</feature>
<evidence type="ECO:0000313" key="3">
    <source>
        <dbReference type="EMBL" id="QAR31995.1"/>
    </source>
</evidence>
<dbReference type="PANTHER" id="PTHR38731:SF3">
    <property type="entry name" value="BLL6125 PROTEIN"/>
    <property type="match status" value="1"/>
</dbReference>
<feature type="domain" description="FecR protein" evidence="2">
    <location>
        <begin position="56"/>
        <end position="153"/>
    </location>
</feature>
<dbReference type="EMBL" id="CP035108">
    <property type="protein sequence ID" value="QAR31995.1"/>
    <property type="molecule type" value="Genomic_DNA"/>
</dbReference>
<name>A0A3R5UW58_9BACT</name>
<dbReference type="KEGG" id="gtl:EP073_00830"/>
<gene>
    <name evidence="3" type="ORF">EP073_00830</name>
</gene>
<dbReference type="OrthoDB" id="9815748at2"/>
<sequence length="261" mass="29063">MRSTAILLTAFLLALPAFAAEKAGDIKLVNGKVEVLKEQQVVGRAAKPGTEFLTDDLIRTKRKSYAEVTFVDGSSVKIYERSRLKINGIERGKDYNADIQKGRVLFDIAKSEDVSGDFKVKTTTSIIGVKGTSFRIDVLPELTRVTVNEGVVEVSRLDVPEQSVLLNPGQSLLIRQDSDEMNVTRSQPETDIDYEDETDGLADRSALSENRAPVIQQPNLLLTSLQDGTRDIDQIYEKPQDRENLVEALTGRARIRIDFEH</sequence>
<evidence type="ECO:0000259" key="2">
    <source>
        <dbReference type="Pfam" id="PF04773"/>
    </source>
</evidence>
<proteinExistence type="predicted"/>
<dbReference type="Gene3D" id="2.60.120.1440">
    <property type="match status" value="1"/>
</dbReference>
<keyword evidence="4" id="KW-1185">Reference proteome</keyword>
<dbReference type="PANTHER" id="PTHR38731">
    <property type="entry name" value="LIPL45-RELATED LIPOPROTEIN-RELATED"/>
    <property type="match status" value="1"/>
</dbReference>
<protein>
    <recommendedName>
        <fullName evidence="2">FecR protein domain-containing protein</fullName>
    </recommendedName>
</protein>
<dbReference type="Proteomes" id="UP000287502">
    <property type="component" value="Chromosome"/>
</dbReference>
<dbReference type="AlphaFoldDB" id="A0A3R5UW58"/>
<dbReference type="InterPro" id="IPR006860">
    <property type="entry name" value="FecR"/>
</dbReference>
<evidence type="ECO:0000256" key="1">
    <source>
        <dbReference type="SAM" id="SignalP"/>
    </source>
</evidence>
<accession>A0A3R5UW58</accession>